<evidence type="ECO:0000256" key="11">
    <source>
        <dbReference type="SAM" id="MobiDB-lite"/>
    </source>
</evidence>
<evidence type="ECO:0000256" key="4">
    <source>
        <dbReference type="ARBA" id="ARBA00022530"/>
    </source>
</evidence>
<name>A0AAX6QMG1_HETGA</name>
<evidence type="ECO:0000256" key="2">
    <source>
        <dbReference type="ARBA" id="ARBA00009811"/>
    </source>
</evidence>
<dbReference type="InterPro" id="IPR001007">
    <property type="entry name" value="VWF_dom"/>
</dbReference>
<evidence type="ECO:0000256" key="5">
    <source>
        <dbReference type="ARBA" id="ARBA00022614"/>
    </source>
</evidence>
<dbReference type="RefSeq" id="XP_004870136.1">
    <property type="nucleotide sequence ID" value="XM_004870079.3"/>
</dbReference>
<keyword evidence="14" id="KW-1185">Reference proteome</keyword>
<organism evidence="14 16">
    <name type="scientific">Heterocephalus glaber</name>
    <name type="common">Naked mole rat</name>
    <dbReference type="NCBI Taxonomy" id="10181"/>
    <lineage>
        <taxon>Eukaryota</taxon>
        <taxon>Metazoa</taxon>
        <taxon>Chordata</taxon>
        <taxon>Craniata</taxon>
        <taxon>Vertebrata</taxon>
        <taxon>Euteleostomi</taxon>
        <taxon>Mammalia</taxon>
        <taxon>Eutheria</taxon>
        <taxon>Euarchontoglires</taxon>
        <taxon>Glires</taxon>
        <taxon>Rodentia</taxon>
        <taxon>Hystricomorpha</taxon>
        <taxon>Bathyergidae</taxon>
        <taxon>Heterocephalus</taxon>
    </lineage>
</organism>
<dbReference type="PANTHER" id="PTHR46544:SF1">
    <property type="entry name" value="EXTRACELLULAR MATRIX PROTEIN 2"/>
    <property type="match status" value="1"/>
</dbReference>
<dbReference type="SMART" id="SM00364">
    <property type="entry name" value="LRR_BAC"/>
    <property type="match status" value="4"/>
</dbReference>
<keyword evidence="8" id="KW-0325">Glycoprotein</keyword>
<dbReference type="Pfam" id="PF13855">
    <property type="entry name" value="LRR_8"/>
    <property type="match status" value="4"/>
</dbReference>
<evidence type="ECO:0000256" key="3">
    <source>
        <dbReference type="ARBA" id="ARBA00022525"/>
    </source>
</evidence>
<evidence type="ECO:0000256" key="6">
    <source>
        <dbReference type="ARBA" id="ARBA00022729"/>
    </source>
</evidence>
<gene>
    <name evidence="15 16" type="primary">Ecm2</name>
</gene>
<dbReference type="FunFam" id="3.80.10.10:FF:000284">
    <property type="entry name" value="extracellular matrix protein 2 isoform X1"/>
    <property type="match status" value="1"/>
</dbReference>
<dbReference type="GO" id="GO:0010811">
    <property type="term" value="P:positive regulation of cell-substrate adhesion"/>
    <property type="evidence" value="ECO:0007669"/>
    <property type="project" value="TreeGrafter"/>
</dbReference>
<dbReference type="SUPFAM" id="SSF57603">
    <property type="entry name" value="FnI-like domain"/>
    <property type="match status" value="1"/>
</dbReference>
<keyword evidence="7" id="KW-0677">Repeat</keyword>
<dbReference type="FunFam" id="3.80.10.10:FF:000332">
    <property type="entry name" value="extracellular matrix protein 2 isoform X1"/>
    <property type="match status" value="1"/>
</dbReference>
<reference evidence="15 16" key="1">
    <citation type="submission" date="2025-04" db="UniProtKB">
        <authorList>
            <consortium name="RefSeq"/>
        </authorList>
    </citation>
    <scope>IDENTIFICATION</scope>
</reference>
<keyword evidence="6 12" id="KW-0732">Signal</keyword>
<feature type="compositionally biased region" description="Acidic residues" evidence="11">
    <location>
        <begin position="247"/>
        <end position="258"/>
    </location>
</feature>
<dbReference type="FunFam" id="3.80.10.10:FF:000130">
    <property type="entry name" value="extracellular matrix protein 2 isoform X1"/>
    <property type="match status" value="1"/>
</dbReference>
<dbReference type="CTD" id="1842"/>
<dbReference type="InterPro" id="IPR001611">
    <property type="entry name" value="Leu-rich_rpt"/>
</dbReference>
<keyword evidence="3" id="KW-0964">Secreted</keyword>
<keyword evidence="4" id="KW-0272">Extracellular matrix</keyword>
<evidence type="ECO:0000256" key="1">
    <source>
        <dbReference type="ARBA" id="ARBA00004498"/>
    </source>
</evidence>
<dbReference type="InterPro" id="IPR032675">
    <property type="entry name" value="LRR_dom_sf"/>
</dbReference>
<dbReference type="AlphaFoldDB" id="A0AAX6QMG1"/>
<dbReference type="InterPro" id="IPR003591">
    <property type="entry name" value="Leu-rich_rpt_typical-subtyp"/>
</dbReference>
<comment type="subcellular location">
    <subcellularLocation>
        <location evidence="1">Secreted</location>
        <location evidence="1">Extracellular space</location>
        <location evidence="1">Extracellular matrix</location>
    </subcellularLocation>
</comment>
<dbReference type="SUPFAM" id="SSF52058">
    <property type="entry name" value="L domain-like"/>
    <property type="match status" value="1"/>
</dbReference>
<dbReference type="Proteomes" id="UP000694906">
    <property type="component" value="Unplaced"/>
</dbReference>
<dbReference type="KEGG" id="hgl:101697613"/>
<dbReference type="PROSITE" id="PS50184">
    <property type="entry name" value="VWFC_2"/>
    <property type="match status" value="1"/>
</dbReference>
<comment type="similarity">
    <text evidence="2">Belongs to the small leucine-rich proteoglycan (SLRP) family. SLRP class I subfamily.</text>
</comment>
<dbReference type="PROSITE" id="PS01208">
    <property type="entry name" value="VWFC_1"/>
    <property type="match status" value="1"/>
</dbReference>
<feature type="domain" description="VWFC" evidence="13">
    <location>
        <begin position="98"/>
        <end position="155"/>
    </location>
</feature>
<keyword evidence="5" id="KW-0433">Leucine-rich repeat</keyword>
<dbReference type="Gene3D" id="3.80.10.10">
    <property type="entry name" value="Ribonuclease Inhibitor"/>
    <property type="match status" value="2"/>
</dbReference>
<evidence type="ECO:0000256" key="7">
    <source>
        <dbReference type="ARBA" id="ARBA00022737"/>
    </source>
</evidence>
<accession>A0AAX6QMG1</accession>
<dbReference type="SMART" id="SM00214">
    <property type="entry name" value="VWC"/>
    <property type="match status" value="1"/>
</dbReference>
<evidence type="ECO:0000256" key="10">
    <source>
        <dbReference type="ARBA" id="ARBA00074823"/>
    </source>
</evidence>
<sequence length="666" mass="76118">MKFAFLFCFFLLIFQTDFGQNEEIPKKQMKKTYHRRLKKNSSLNHRSNRQHGIQQTTATPMARFPIVNFDYSLEEKFESFLSLPEVESSYNVLPGKKGQCLVKGMTMYNKAVWSPDPCTTCLCSDGRVLCDETMCQPQTCTYTVTPEGECCPVCTDTEQREPTNVHLKQLPPLQVEMDQVFGKEALQSEEDEEESKEDIKYKKETAGHRDQGKPHSEGERRRERKQRPGKIGRLAHQQPRCGRGKEEEDEEEEGEEEETVRGDVFRMPCQLPIPAPPRGRPRLPSGCSLSYRTISCIHAALTQIPPLMAPEITSLKLVGNSITSIPDEAFNGLPNLERLDLSKNNITSSAIGPKAFKLLKKLVRLNIDENNLTHIPSELPSTLEELNINENNLQAIDEESFSDLNQLVSLELEGNNLSETNVNPLAFKPLKSLSYLRLGKNKFRIIPQGLPASIEELHLENNQIEEITEICFNHTKKINVIVLRYNKIEENRIAPLAWINQKNLESIDLSYNKLYRVPSYLPKSLLHLVLMGNQIELIPGYVFGHLDPGLEYLYLSFNKLSDDGVDQVSFYGAYHSLRELFLDHNSLKCVPPGIQEMKALHFLRLNNNKIRNILPEQICNAEEDDDSTLEHLHLENNYIKTRDISPYAFSCIRSYSSIVLKPQNIK</sequence>
<dbReference type="GO" id="GO:0030198">
    <property type="term" value="P:extracellular matrix organization"/>
    <property type="evidence" value="ECO:0007669"/>
    <property type="project" value="TreeGrafter"/>
</dbReference>
<feature type="region of interest" description="Disordered" evidence="11">
    <location>
        <begin position="185"/>
        <end position="262"/>
    </location>
</feature>
<comment type="function">
    <text evidence="9">Promotes matrix assembly and cell adhesiveness.</text>
</comment>
<dbReference type="InterPro" id="IPR043184">
    <property type="entry name" value="ECM2"/>
</dbReference>
<evidence type="ECO:0000256" key="9">
    <source>
        <dbReference type="ARBA" id="ARBA00057419"/>
    </source>
</evidence>
<dbReference type="RefSeq" id="XP_012923022.1">
    <property type="nucleotide sequence ID" value="XM_013067568.2"/>
</dbReference>
<feature type="compositionally biased region" description="Acidic residues" evidence="11">
    <location>
        <begin position="187"/>
        <end position="196"/>
    </location>
</feature>
<dbReference type="PROSITE" id="PS51450">
    <property type="entry name" value="LRR"/>
    <property type="match status" value="2"/>
</dbReference>
<evidence type="ECO:0000259" key="13">
    <source>
        <dbReference type="PROSITE" id="PS50184"/>
    </source>
</evidence>
<dbReference type="GeneID" id="101697613"/>
<dbReference type="GO" id="GO:0008201">
    <property type="term" value="F:heparin binding"/>
    <property type="evidence" value="ECO:0007669"/>
    <property type="project" value="TreeGrafter"/>
</dbReference>
<evidence type="ECO:0000313" key="16">
    <source>
        <dbReference type="RefSeq" id="XP_012923022.1"/>
    </source>
</evidence>
<dbReference type="Pfam" id="PF00093">
    <property type="entry name" value="VWC"/>
    <property type="match status" value="1"/>
</dbReference>
<feature type="chain" id="PRO_5044719028" description="Extracellular matrix protein 2" evidence="12">
    <location>
        <begin position="20"/>
        <end position="666"/>
    </location>
</feature>
<dbReference type="PANTHER" id="PTHR46544">
    <property type="entry name" value="EXTRACELLULAR MATRIX PROTEIN 2-RELATED"/>
    <property type="match status" value="1"/>
</dbReference>
<evidence type="ECO:0000313" key="15">
    <source>
        <dbReference type="RefSeq" id="XP_004870136.1"/>
    </source>
</evidence>
<dbReference type="SMART" id="SM00369">
    <property type="entry name" value="LRR_TYP"/>
    <property type="match status" value="12"/>
</dbReference>
<evidence type="ECO:0000256" key="8">
    <source>
        <dbReference type="ARBA" id="ARBA00023180"/>
    </source>
</evidence>
<protein>
    <recommendedName>
        <fullName evidence="10">Extracellular matrix protein 2</fullName>
    </recommendedName>
</protein>
<feature type="signal peptide" evidence="12">
    <location>
        <begin position="1"/>
        <end position="19"/>
    </location>
</feature>
<evidence type="ECO:0000256" key="12">
    <source>
        <dbReference type="SAM" id="SignalP"/>
    </source>
</evidence>
<dbReference type="GO" id="GO:0070052">
    <property type="term" value="F:collagen V binding"/>
    <property type="evidence" value="ECO:0007669"/>
    <property type="project" value="TreeGrafter"/>
</dbReference>
<dbReference type="GO" id="GO:0031012">
    <property type="term" value="C:extracellular matrix"/>
    <property type="evidence" value="ECO:0007669"/>
    <property type="project" value="TreeGrafter"/>
</dbReference>
<proteinExistence type="inferred from homology"/>
<dbReference type="Gene3D" id="6.20.200.20">
    <property type="match status" value="1"/>
</dbReference>
<evidence type="ECO:0000313" key="14">
    <source>
        <dbReference type="Proteomes" id="UP000694906"/>
    </source>
</evidence>
<feature type="compositionally biased region" description="Basic and acidic residues" evidence="11">
    <location>
        <begin position="197"/>
        <end position="221"/>
    </location>
</feature>